<gene>
    <name evidence="2" type="ORF">PG991_015026</name>
</gene>
<accession>A0ABR1R324</accession>
<dbReference type="EMBL" id="JAQQWI010000021">
    <property type="protein sequence ID" value="KAK7998547.1"/>
    <property type="molecule type" value="Genomic_DNA"/>
</dbReference>
<dbReference type="Pfam" id="PF20150">
    <property type="entry name" value="2EXR"/>
    <property type="match status" value="1"/>
</dbReference>
<sequence length="226" mass="25336">MFHPFHKLPPELRHMIWTYAVEEPRVIRARALFDDAALDRHPKFSPIHDACHEARRVFLESRGLALPEAPTAFCLGVAWHPGRDYVMYQMLAGPTTASRVGEGEGEGGETGWDAANIDKAVSTWRKSLPGRGSVRNIICDREDFNAGCCLHTSPLIFCPHAASMARVVLFAQFPRVQTMRLIDGGLSPTESRQPRTWLWDIQRISTGWIVYESLIEGLGGLELELS</sequence>
<keyword evidence="3" id="KW-1185">Reference proteome</keyword>
<evidence type="ECO:0000313" key="3">
    <source>
        <dbReference type="Proteomes" id="UP001396898"/>
    </source>
</evidence>
<dbReference type="PANTHER" id="PTHR35910:SF6">
    <property type="entry name" value="2EXR DOMAIN-CONTAINING PROTEIN"/>
    <property type="match status" value="1"/>
</dbReference>
<protein>
    <recommendedName>
        <fullName evidence="1">2EXR domain-containing protein</fullName>
    </recommendedName>
</protein>
<comment type="caution">
    <text evidence="2">The sequence shown here is derived from an EMBL/GenBank/DDBJ whole genome shotgun (WGS) entry which is preliminary data.</text>
</comment>
<name>A0ABR1R324_9PEZI</name>
<dbReference type="InterPro" id="IPR045518">
    <property type="entry name" value="2EXR"/>
</dbReference>
<dbReference type="PANTHER" id="PTHR35910">
    <property type="entry name" value="2EXR DOMAIN-CONTAINING PROTEIN"/>
    <property type="match status" value="1"/>
</dbReference>
<evidence type="ECO:0000259" key="1">
    <source>
        <dbReference type="Pfam" id="PF20150"/>
    </source>
</evidence>
<organism evidence="2 3">
    <name type="scientific">Apiospora marii</name>
    <dbReference type="NCBI Taxonomy" id="335849"/>
    <lineage>
        <taxon>Eukaryota</taxon>
        <taxon>Fungi</taxon>
        <taxon>Dikarya</taxon>
        <taxon>Ascomycota</taxon>
        <taxon>Pezizomycotina</taxon>
        <taxon>Sordariomycetes</taxon>
        <taxon>Xylariomycetidae</taxon>
        <taxon>Amphisphaeriales</taxon>
        <taxon>Apiosporaceae</taxon>
        <taxon>Apiospora</taxon>
    </lineage>
</organism>
<dbReference type="Proteomes" id="UP001396898">
    <property type="component" value="Unassembled WGS sequence"/>
</dbReference>
<evidence type="ECO:0000313" key="2">
    <source>
        <dbReference type="EMBL" id="KAK7998547.1"/>
    </source>
</evidence>
<feature type="domain" description="2EXR" evidence="1">
    <location>
        <begin position="2"/>
        <end position="61"/>
    </location>
</feature>
<proteinExistence type="predicted"/>
<reference evidence="2 3" key="1">
    <citation type="submission" date="2023-01" db="EMBL/GenBank/DDBJ databases">
        <title>Analysis of 21 Apiospora genomes using comparative genomics revels a genus with tremendous synthesis potential of carbohydrate active enzymes and secondary metabolites.</title>
        <authorList>
            <person name="Sorensen T."/>
        </authorList>
    </citation>
    <scope>NUCLEOTIDE SEQUENCE [LARGE SCALE GENOMIC DNA]</scope>
    <source>
        <strain evidence="2 3">CBS 20057</strain>
    </source>
</reference>